<dbReference type="STRING" id="1006004.GBAG_3225"/>
<dbReference type="OrthoDB" id="9804300at2"/>
<dbReference type="EMBL" id="JMPI01000056">
    <property type="protein sequence ID" value="KFC78592.1"/>
    <property type="molecule type" value="Genomic_DNA"/>
</dbReference>
<evidence type="ECO:0000256" key="6">
    <source>
        <dbReference type="RuleBase" id="RU003943"/>
    </source>
</evidence>
<proteinExistence type="inferred from homology"/>
<feature type="transmembrane region" description="Helical" evidence="7">
    <location>
        <begin position="174"/>
        <end position="193"/>
    </location>
</feature>
<keyword evidence="9" id="KW-1185">Reference proteome</keyword>
<protein>
    <submittedName>
        <fullName evidence="8">Permease component of an ABC superfamily zinc transporter</fullName>
    </submittedName>
</protein>
<dbReference type="InterPro" id="IPR037294">
    <property type="entry name" value="ABC_BtuC-like"/>
</dbReference>
<keyword evidence="5 7" id="KW-0472">Membrane</keyword>
<dbReference type="InterPro" id="IPR001626">
    <property type="entry name" value="ABC_TroCD"/>
</dbReference>
<gene>
    <name evidence="8" type="ORF">GBAG_3225</name>
</gene>
<dbReference type="PANTHER" id="PTHR30477">
    <property type="entry name" value="ABC-TRANSPORTER METAL-BINDING PROTEIN"/>
    <property type="match status" value="1"/>
</dbReference>
<keyword evidence="6" id="KW-0813">Transport</keyword>
<feature type="transmembrane region" description="Helical" evidence="7">
    <location>
        <begin position="228"/>
        <end position="248"/>
    </location>
</feature>
<reference evidence="8 9" key="1">
    <citation type="submission" date="2014-05" db="EMBL/GenBank/DDBJ databases">
        <title>ATOL: Assembling a taxonomically balanced genome-scale reconstruction of the evolutionary history of the Enterobacteriaceae.</title>
        <authorList>
            <person name="Plunkett G.III."/>
            <person name="Neeno-Eckwall E.C."/>
            <person name="Glasner J.D."/>
            <person name="Perna N.T."/>
        </authorList>
    </citation>
    <scope>NUCLEOTIDE SEQUENCE [LARGE SCALE GENOMIC DNA]</scope>
    <source>
        <strain evidence="8 9">ATCC 33320</strain>
    </source>
</reference>
<dbReference type="Proteomes" id="UP000028653">
    <property type="component" value="Unassembled WGS sequence"/>
</dbReference>
<dbReference type="PANTHER" id="PTHR30477:SF13">
    <property type="entry name" value="IRON TRANSPORT SYSTEM MEMBRANE PROTEIN HI_0360-RELATED"/>
    <property type="match status" value="1"/>
</dbReference>
<dbReference type="GO" id="GO:0010043">
    <property type="term" value="P:response to zinc ion"/>
    <property type="evidence" value="ECO:0007669"/>
    <property type="project" value="TreeGrafter"/>
</dbReference>
<dbReference type="SUPFAM" id="SSF81345">
    <property type="entry name" value="ABC transporter involved in vitamin B12 uptake, BtuC"/>
    <property type="match status" value="1"/>
</dbReference>
<dbReference type="Pfam" id="PF00950">
    <property type="entry name" value="ABC-3"/>
    <property type="match status" value="1"/>
</dbReference>
<comment type="subcellular location">
    <subcellularLocation>
        <location evidence="6">Cell membrane</location>
        <topology evidence="6">Multi-pass membrane protein</topology>
    </subcellularLocation>
    <subcellularLocation>
        <location evidence="1">Membrane</location>
        <topology evidence="1">Multi-pass membrane protein</topology>
    </subcellularLocation>
</comment>
<evidence type="ECO:0000313" key="9">
    <source>
        <dbReference type="Proteomes" id="UP000028653"/>
    </source>
</evidence>
<feature type="transmembrane region" description="Helical" evidence="7">
    <location>
        <begin position="254"/>
        <end position="274"/>
    </location>
</feature>
<keyword evidence="4 7" id="KW-1133">Transmembrane helix</keyword>
<keyword evidence="3 6" id="KW-0812">Transmembrane</keyword>
<evidence type="ECO:0000256" key="1">
    <source>
        <dbReference type="ARBA" id="ARBA00004141"/>
    </source>
</evidence>
<evidence type="ECO:0000256" key="3">
    <source>
        <dbReference type="ARBA" id="ARBA00022692"/>
    </source>
</evidence>
<evidence type="ECO:0000256" key="7">
    <source>
        <dbReference type="SAM" id="Phobius"/>
    </source>
</evidence>
<evidence type="ECO:0000256" key="2">
    <source>
        <dbReference type="ARBA" id="ARBA00008034"/>
    </source>
</evidence>
<evidence type="ECO:0000313" key="8">
    <source>
        <dbReference type="EMBL" id="KFC78592.1"/>
    </source>
</evidence>
<evidence type="ECO:0000256" key="5">
    <source>
        <dbReference type="ARBA" id="ARBA00023136"/>
    </source>
</evidence>
<name>A0A085G4E7_9ENTR</name>
<comment type="similarity">
    <text evidence="2 6">Belongs to the ABC-3 integral membrane protein family.</text>
</comment>
<dbReference type="GO" id="GO:0022857">
    <property type="term" value="F:transmembrane transporter activity"/>
    <property type="evidence" value="ECO:0007669"/>
    <property type="project" value="UniProtKB-ARBA"/>
</dbReference>
<dbReference type="eggNOG" id="COG1108">
    <property type="taxonomic scope" value="Bacteria"/>
</dbReference>
<dbReference type="Gene3D" id="1.10.3470.10">
    <property type="entry name" value="ABC transporter involved in vitamin B12 uptake, BtuC"/>
    <property type="match status" value="1"/>
</dbReference>
<feature type="transmembrane region" description="Helical" evidence="7">
    <location>
        <begin position="140"/>
        <end position="162"/>
    </location>
</feature>
<sequence length="294" mass="30921">MIYHFLIEPFIDYGFMRRALVACLALSISTAPLGIFLLLRRMSLVGDALSHAILPGVAVGYLLAGMSLIAMGIGGFVAGVLVALISGLVSSRTNLKEDASFAGFYLGSLALGVTLISLRGSSVDLLHLLFGSILAVDSQATLFVGVIASVTLLILAGLYRGLVMETFDRSFLQVNNRFAPHLIHGVFLALLVLNLVAGFQILGTLMSVGLMMLPAVSARCWAKTLPGAMLIAVICGLLSAWFGLAWSFAAALPAGPAIVLTASVGFFISILFGSRSGLVRSLCRGWITTSKGIK</sequence>
<feature type="transmembrane region" description="Helical" evidence="7">
    <location>
        <begin position="101"/>
        <end position="120"/>
    </location>
</feature>
<dbReference type="GO" id="GO:0043190">
    <property type="term" value="C:ATP-binding cassette (ABC) transporter complex"/>
    <property type="evidence" value="ECO:0007669"/>
    <property type="project" value="InterPro"/>
</dbReference>
<dbReference type="AlphaFoldDB" id="A0A085G4E7"/>
<dbReference type="RefSeq" id="WP_034497928.1">
    <property type="nucleotide sequence ID" value="NZ_JMPI01000056.1"/>
</dbReference>
<feature type="transmembrane region" description="Helical" evidence="7">
    <location>
        <begin position="59"/>
        <end position="89"/>
    </location>
</feature>
<evidence type="ECO:0000256" key="4">
    <source>
        <dbReference type="ARBA" id="ARBA00022989"/>
    </source>
</evidence>
<accession>A0A085G4E7</accession>
<organism evidence="8 9">
    <name type="scientific">Buttiauxella agrestis ATCC 33320</name>
    <dbReference type="NCBI Taxonomy" id="1006004"/>
    <lineage>
        <taxon>Bacteria</taxon>
        <taxon>Pseudomonadati</taxon>
        <taxon>Pseudomonadota</taxon>
        <taxon>Gammaproteobacteria</taxon>
        <taxon>Enterobacterales</taxon>
        <taxon>Enterobacteriaceae</taxon>
        <taxon>Buttiauxella</taxon>
    </lineage>
</organism>
<comment type="caution">
    <text evidence="8">The sequence shown here is derived from an EMBL/GenBank/DDBJ whole genome shotgun (WGS) entry which is preliminary data.</text>
</comment>
<feature type="transmembrane region" description="Helical" evidence="7">
    <location>
        <begin position="20"/>
        <end position="39"/>
    </location>
</feature>